<sequence length="110" mass="12392">MNFLMDLRQRQRQNPLCQKLIDCMDQLADPASPKNISRTSFPHAISLVALTATMTFSQQSSSCVVMKKDHTISKSLNPRMHSNQYKLSKVSYLREVEETEMPMGGGEGIS</sequence>
<dbReference type="EMBL" id="JAYMYQ010000004">
    <property type="protein sequence ID" value="KAK7337876.1"/>
    <property type="molecule type" value="Genomic_DNA"/>
</dbReference>
<dbReference type="Proteomes" id="UP001367508">
    <property type="component" value="Unassembled WGS sequence"/>
</dbReference>
<proteinExistence type="predicted"/>
<protein>
    <submittedName>
        <fullName evidence="1">Uncharacterized protein</fullName>
    </submittedName>
</protein>
<evidence type="ECO:0000313" key="2">
    <source>
        <dbReference type="Proteomes" id="UP001367508"/>
    </source>
</evidence>
<comment type="caution">
    <text evidence="1">The sequence shown here is derived from an EMBL/GenBank/DDBJ whole genome shotgun (WGS) entry which is preliminary data.</text>
</comment>
<gene>
    <name evidence="1" type="ORF">VNO77_18464</name>
</gene>
<name>A0AAN9LKZ1_CANGL</name>
<reference evidence="1 2" key="1">
    <citation type="submission" date="2024-01" db="EMBL/GenBank/DDBJ databases">
        <title>The genomes of 5 underutilized Papilionoideae crops provide insights into root nodulation and disease resistanc.</title>
        <authorList>
            <person name="Jiang F."/>
        </authorList>
    </citation>
    <scope>NUCLEOTIDE SEQUENCE [LARGE SCALE GENOMIC DNA]</scope>
    <source>
        <strain evidence="1">LVBAO_FW01</strain>
        <tissue evidence="1">Leaves</tissue>
    </source>
</reference>
<organism evidence="1 2">
    <name type="scientific">Canavalia gladiata</name>
    <name type="common">Sword bean</name>
    <name type="synonym">Dolichos gladiatus</name>
    <dbReference type="NCBI Taxonomy" id="3824"/>
    <lineage>
        <taxon>Eukaryota</taxon>
        <taxon>Viridiplantae</taxon>
        <taxon>Streptophyta</taxon>
        <taxon>Embryophyta</taxon>
        <taxon>Tracheophyta</taxon>
        <taxon>Spermatophyta</taxon>
        <taxon>Magnoliopsida</taxon>
        <taxon>eudicotyledons</taxon>
        <taxon>Gunneridae</taxon>
        <taxon>Pentapetalae</taxon>
        <taxon>rosids</taxon>
        <taxon>fabids</taxon>
        <taxon>Fabales</taxon>
        <taxon>Fabaceae</taxon>
        <taxon>Papilionoideae</taxon>
        <taxon>50 kb inversion clade</taxon>
        <taxon>NPAAA clade</taxon>
        <taxon>indigoferoid/millettioid clade</taxon>
        <taxon>Phaseoleae</taxon>
        <taxon>Canavalia</taxon>
    </lineage>
</organism>
<dbReference type="AlphaFoldDB" id="A0AAN9LKZ1"/>
<accession>A0AAN9LKZ1</accession>
<keyword evidence="2" id="KW-1185">Reference proteome</keyword>
<evidence type="ECO:0000313" key="1">
    <source>
        <dbReference type="EMBL" id="KAK7337876.1"/>
    </source>
</evidence>